<gene>
    <name evidence="1" type="ORF">HUJ06_000565</name>
</gene>
<organism evidence="1 2">
    <name type="scientific">Nelumbo nucifera</name>
    <name type="common">Sacred lotus</name>
    <dbReference type="NCBI Taxonomy" id="4432"/>
    <lineage>
        <taxon>Eukaryota</taxon>
        <taxon>Viridiplantae</taxon>
        <taxon>Streptophyta</taxon>
        <taxon>Embryophyta</taxon>
        <taxon>Tracheophyta</taxon>
        <taxon>Spermatophyta</taxon>
        <taxon>Magnoliopsida</taxon>
        <taxon>Proteales</taxon>
        <taxon>Nelumbonaceae</taxon>
        <taxon>Nelumbo</taxon>
    </lineage>
</organism>
<comment type="caution">
    <text evidence="1">The sequence shown here is derived from an EMBL/GenBank/DDBJ whole genome shotgun (WGS) entry which is preliminary data.</text>
</comment>
<protein>
    <submittedName>
        <fullName evidence="1">Uncharacterized protein</fullName>
    </submittedName>
</protein>
<reference evidence="1 2" key="1">
    <citation type="journal article" date="2020" name="Mol. Biol. Evol.">
        <title>Distinct Expression and Methylation Patterns for Genes with Different Fates following a Single Whole-Genome Duplication in Flowering Plants.</title>
        <authorList>
            <person name="Shi T."/>
            <person name="Rahmani R.S."/>
            <person name="Gugger P.F."/>
            <person name="Wang M."/>
            <person name="Li H."/>
            <person name="Zhang Y."/>
            <person name="Li Z."/>
            <person name="Wang Q."/>
            <person name="Van de Peer Y."/>
            <person name="Marchal K."/>
            <person name="Chen J."/>
        </authorList>
    </citation>
    <scope>NUCLEOTIDE SEQUENCE [LARGE SCALE GENOMIC DNA]</scope>
    <source>
        <tissue evidence="1">Leaf</tissue>
    </source>
</reference>
<evidence type="ECO:0000313" key="2">
    <source>
        <dbReference type="Proteomes" id="UP000607653"/>
    </source>
</evidence>
<sequence length="73" mass="8424">MNGWIIGERRAQLRKKEKEMVWIIGERRNGRRTGFCDLAWALKPILPLVGGCLSHLPTPQSFTLVHFRPVKRG</sequence>
<evidence type="ECO:0000313" key="1">
    <source>
        <dbReference type="EMBL" id="DAD42335.1"/>
    </source>
</evidence>
<dbReference type="Proteomes" id="UP000607653">
    <property type="component" value="Unassembled WGS sequence"/>
</dbReference>
<dbReference type="AlphaFoldDB" id="A0A822ZFZ8"/>
<accession>A0A822ZFZ8</accession>
<keyword evidence="2" id="KW-1185">Reference proteome</keyword>
<proteinExistence type="predicted"/>
<name>A0A822ZFZ8_NELNU</name>
<dbReference type="EMBL" id="DUZY01000006">
    <property type="protein sequence ID" value="DAD42335.1"/>
    <property type="molecule type" value="Genomic_DNA"/>
</dbReference>